<evidence type="ECO:0000259" key="3">
    <source>
        <dbReference type="PROSITE" id="PS51294"/>
    </source>
</evidence>
<dbReference type="EMBL" id="JBEVYD010000005">
    <property type="protein sequence ID" value="KAL3232865.1"/>
    <property type="molecule type" value="Genomic_DNA"/>
</dbReference>
<dbReference type="PROSITE" id="PS50090">
    <property type="entry name" value="MYB_LIKE"/>
    <property type="match status" value="1"/>
</dbReference>
<dbReference type="SUPFAM" id="SSF46689">
    <property type="entry name" value="Homeodomain-like"/>
    <property type="match status" value="1"/>
</dbReference>
<dbReference type="PROSITE" id="PS51294">
    <property type="entry name" value="HTH_MYB"/>
    <property type="match status" value="1"/>
</dbReference>
<feature type="compositionally biased region" description="Low complexity" evidence="1">
    <location>
        <begin position="108"/>
        <end position="119"/>
    </location>
</feature>
<name>A0ABR4NVY7_9SACH</name>
<evidence type="ECO:0000313" key="4">
    <source>
        <dbReference type="EMBL" id="KAL3232865.1"/>
    </source>
</evidence>
<feature type="domain" description="HTH myb-type" evidence="3">
    <location>
        <begin position="31"/>
        <end position="58"/>
    </location>
</feature>
<gene>
    <name evidence="4" type="ORF">RNJ44_04781</name>
</gene>
<evidence type="ECO:0000256" key="1">
    <source>
        <dbReference type="SAM" id="MobiDB-lite"/>
    </source>
</evidence>
<feature type="compositionally biased region" description="Polar residues" evidence="1">
    <location>
        <begin position="134"/>
        <end position="180"/>
    </location>
</feature>
<feature type="region of interest" description="Disordered" evidence="1">
    <location>
        <begin position="494"/>
        <end position="517"/>
    </location>
</feature>
<dbReference type="Pfam" id="PF13921">
    <property type="entry name" value="Myb_DNA-bind_6"/>
    <property type="match status" value="1"/>
</dbReference>
<feature type="compositionally biased region" description="Polar residues" evidence="1">
    <location>
        <begin position="245"/>
        <end position="265"/>
    </location>
</feature>
<feature type="compositionally biased region" description="Polar residues" evidence="1">
    <location>
        <begin position="494"/>
        <end position="509"/>
    </location>
</feature>
<feature type="region of interest" description="Disordered" evidence="1">
    <location>
        <begin position="108"/>
        <end position="180"/>
    </location>
</feature>
<keyword evidence="5" id="KW-1185">Reference proteome</keyword>
<protein>
    <submittedName>
        <fullName evidence="4">Transcriptional regulatory protein DOT6</fullName>
    </submittedName>
</protein>
<proteinExistence type="predicted"/>
<evidence type="ECO:0000313" key="5">
    <source>
        <dbReference type="Proteomes" id="UP001623330"/>
    </source>
</evidence>
<dbReference type="CDD" id="cd00167">
    <property type="entry name" value="SANT"/>
    <property type="match status" value="2"/>
</dbReference>
<comment type="caution">
    <text evidence="4">The sequence shown here is derived from an EMBL/GenBank/DDBJ whole genome shotgun (WGS) entry which is preliminary data.</text>
</comment>
<feature type="domain" description="Myb-like" evidence="2">
    <location>
        <begin position="4"/>
        <end position="54"/>
    </location>
</feature>
<dbReference type="InterPro" id="IPR009057">
    <property type="entry name" value="Homeodomain-like_sf"/>
</dbReference>
<dbReference type="Gene3D" id="1.10.10.60">
    <property type="entry name" value="Homeodomain-like"/>
    <property type="match status" value="1"/>
</dbReference>
<evidence type="ECO:0000259" key="2">
    <source>
        <dbReference type="PROSITE" id="PS50090"/>
    </source>
</evidence>
<feature type="compositionally biased region" description="Low complexity" evidence="1">
    <location>
        <begin position="223"/>
        <end position="232"/>
    </location>
</feature>
<sequence length="583" mass="64305">MSVTAVKNPSSWDTQDDILLRHLKEVKNLGWKDISLYFNNRTPNACQFRWRRLKSGNLKSNKTALIDVSNITVPKTYYEQNLKMNMEQEAKIFSKKTNQEDNTPFEYQQQTVPTPQGGPAVQDIKPFPQPSIPIKSNSPSTTTINVSEENSSFSKPRSFSHTLGNPFSSTNPSNYALNSPNSLSKYHQPLSRFNSGDENIGFIPKVVVKSRRGSAVIPGPFEHSPFQFQPQQPQQPPQQPHQQSTVTFNETSPGHSPNGSYNGTNYFTSALNTTLNGSKARKNSFVNWSRRNSFNFASTSASRRSSLIQAPTSMNTVLPGSNNSSHPTSRRQSVERSSINNTTSTYVNPLSAPSQSYIDSPLINTNSTGQRRASRTSIALPSSQRRTSIAFAPTQKNYTHSKISEWTRDEELLLIDCHAKNMTQSEMSIVLPNKSDAEIKIRLNLISQFQLNNENQQNSSAVLEQPTPCFAHQMSESNADVSKSFEVSVDPLNKNESVVTPPSSASSKEVSPAPLFSPSLNDSSASISASSSSMSMNEKPGECMFGAIISDQKLPSPILQNENVLGSQGRKLPTISALLNDSI</sequence>
<dbReference type="InterPro" id="IPR017930">
    <property type="entry name" value="Myb_dom"/>
</dbReference>
<reference evidence="4 5" key="1">
    <citation type="submission" date="2024-05" db="EMBL/GenBank/DDBJ databases">
        <title>Long read based assembly of the Candida bracarensis genome reveals expanded adhesin content.</title>
        <authorList>
            <person name="Marcet-Houben M."/>
            <person name="Ksiezopolska E."/>
            <person name="Gabaldon T."/>
        </authorList>
    </citation>
    <scope>NUCLEOTIDE SEQUENCE [LARGE SCALE GENOMIC DNA]</scope>
    <source>
        <strain evidence="4 5">CBM6</strain>
    </source>
</reference>
<dbReference type="Proteomes" id="UP001623330">
    <property type="component" value="Unassembled WGS sequence"/>
</dbReference>
<dbReference type="SMART" id="SM00717">
    <property type="entry name" value="SANT"/>
    <property type="match status" value="2"/>
</dbReference>
<accession>A0ABR4NVY7</accession>
<organism evidence="4 5">
    <name type="scientific">Nakaseomyces bracarensis</name>
    <dbReference type="NCBI Taxonomy" id="273131"/>
    <lineage>
        <taxon>Eukaryota</taxon>
        <taxon>Fungi</taxon>
        <taxon>Dikarya</taxon>
        <taxon>Ascomycota</taxon>
        <taxon>Saccharomycotina</taxon>
        <taxon>Saccharomycetes</taxon>
        <taxon>Saccharomycetales</taxon>
        <taxon>Saccharomycetaceae</taxon>
        <taxon>Nakaseomyces</taxon>
    </lineage>
</organism>
<feature type="region of interest" description="Disordered" evidence="1">
    <location>
        <begin position="216"/>
        <end position="265"/>
    </location>
</feature>
<dbReference type="InterPro" id="IPR001005">
    <property type="entry name" value="SANT/Myb"/>
</dbReference>
<feature type="region of interest" description="Disordered" evidence="1">
    <location>
        <begin position="313"/>
        <end position="384"/>
    </location>
</feature>